<dbReference type="AlphaFoldDB" id="A0A813DE67"/>
<evidence type="ECO:0000313" key="2">
    <source>
        <dbReference type="EMBL" id="CAE8587084.1"/>
    </source>
</evidence>
<keyword evidence="3" id="KW-1185">Reference proteome</keyword>
<evidence type="ECO:0000313" key="3">
    <source>
        <dbReference type="Proteomes" id="UP000654075"/>
    </source>
</evidence>
<feature type="region of interest" description="Disordered" evidence="1">
    <location>
        <begin position="1"/>
        <end position="46"/>
    </location>
</feature>
<dbReference type="Proteomes" id="UP000654075">
    <property type="component" value="Unassembled WGS sequence"/>
</dbReference>
<gene>
    <name evidence="2" type="ORF">PGLA1383_LOCUS5926</name>
</gene>
<proteinExistence type="predicted"/>
<evidence type="ECO:0008006" key="4">
    <source>
        <dbReference type="Google" id="ProtNLM"/>
    </source>
</evidence>
<accession>A0A813DE67</accession>
<name>A0A813DE67_POLGL</name>
<organism evidence="2 3">
    <name type="scientific">Polarella glacialis</name>
    <name type="common">Dinoflagellate</name>
    <dbReference type="NCBI Taxonomy" id="89957"/>
    <lineage>
        <taxon>Eukaryota</taxon>
        <taxon>Sar</taxon>
        <taxon>Alveolata</taxon>
        <taxon>Dinophyceae</taxon>
        <taxon>Suessiales</taxon>
        <taxon>Suessiaceae</taxon>
        <taxon>Polarella</taxon>
    </lineage>
</organism>
<evidence type="ECO:0000256" key="1">
    <source>
        <dbReference type="SAM" id="MobiDB-lite"/>
    </source>
</evidence>
<dbReference type="OrthoDB" id="419178at2759"/>
<comment type="caution">
    <text evidence="2">The sequence shown here is derived from an EMBL/GenBank/DDBJ whole genome shotgun (WGS) entry which is preliminary data.</text>
</comment>
<protein>
    <recommendedName>
        <fullName evidence="4">N-acetyltransferase domain-containing protein</fullName>
    </recommendedName>
</protein>
<sequence>MTARQLLEALSSGSSGPPSVDLDLDDLRNDFGPAAEAGDLQDSGLSPDKTEVSILHDVRPGKAPQPVVEALSSMSSELLGVSVWDVVSKKNRLKVTGCLRWTGSSYEALGLVLYRVQHQILQLVYLGVAHGERRHQVGRSLVKALREAARRDPLCLSILALLPAEQQTEE</sequence>
<dbReference type="EMBL" id="CAJNNV010002392">
    <property type="protein sequence ID" value="CAE8587084.1"/>
    <property type="molecule type" value="Genomic_DNA"/>
</dbReference>
<reference evidence="2" key="1">
    <citation type="submission" date="2021-02" db="EMBL/GenBank/DDBJ databases">
        <authorList>
            <person name="Dougan E. K."/>
            <person name="Rhodes N."/>
            <person name="Thang M."/>
            <person name="Chan C."/>
        </authorList>
    </citation>
    <scope>NUCLEOTIDE SEQUENCE</scope>
</reference>
<feature type="non-terminal residue" evidence="2">
    <location>
        <position position="1"/>
    </location>
</feature>